<dbReference type="PROSITE" id="PS50943">
    <property type="entry name" value="HTH_CROC1"/>
    <property type="match status" value="1"/>
</dbReference>
<dbReference type="CDD" id="cd00093">
    <property type="entry name" value="HTH_XRE"/>
    <property type="match status" value="1"/>
</dbReference>
<dbReference type="GO" id="GO:0003677">
    <property type="term" value="F:DNA binding"/>
    <property type="evidence" value="ECO:0007669"/>
    <property type="project" value="InterPro"/>
</dbReference>
<feature type="domain" description="HTH cro/C1-type" evidence="1">
    <location>
        <begin position="193"/>
        <end position="241"/>
    </location>
</feature>
<dbReference type="Gene3D" id="1.10.260.40">
    <property type="entry name" value="lambda repressor-like DNA-binding domains"/>
    <property type="match status" value="1"/>
</dbReference>
<evidence type="ECO:0000313" key="3">
    <source>
        <dbReference type="Proteomes" id="UP000323454"/>
    </source>
</evidence>
<dbReference type="AlphaFoldDB" id="A0A5B2XHV2"/>
<protein>
    <submittedName>
        <fullName evidence="2">Helix-turn-helix domain-containing protein</fullName>
    </submittedName>
</protein>
<reference evidence="2 3" key="1">
    <citation type="submission" date="2019-09" db="EMBL/GenBank/DDBJ databases">
        <title>Goodfellowia gen. nov., a new genus of the Pseudonocardineae related to Actinoalloteichus, containing Goodfellowia coeruleoviolacea gen. nov., comb. nov. gen. nov., comb. nov.</title>
        <authorList>
            <person name="Labeda D."/>
        </authorList>
    </citation>
    <scope>NUCLEOTIDE SEQUENCE [LARGE SCALE GENOMIC DNA]</scope>
    <source>
        <strain evidence="2 3">AN110305</strain>
    </source>
</reference>
<keyword evidence="3" id="KW-1185">Reference proteome</keyword>
<reference evidence="2 3" key="2">
    <citation type="submission" date="2019-09" db="EMBL/GenBank/DDBJ databases">
        <authorList>
            <person name="Jin C."/>
        </authorList>
    </citation>
    <scope>NUCLEOTIDE SEQUENCE [LARGE SCALE GENOMIC DNA]</scope>
    <source>
        <strain evidence="2 3">AN110305</strain>
    </source>
</reference>
<sequence>MGLQRKVCSVKSGRGHGRPVPRYRQDWATHRSDTTVLAVVEASVGRISPGQVRCADREGGWIRVSESGSQPPEESIEVLPVVVLSKTFPARPSSIPEIRDFVRHCLSDSPLTDEDNQQVRQTVFRALLDAAGPTGTIQISFRIFPEHVEVDVLHSHSGLPGEPTLAQLSGVRPAPATAEPPQSPPPATFAAWMSEVLRKAGLTHEAAARQLGVSVKTVSRWVGGETEPRLRDLRRIQERFGDHPLS</sequence>
<dbReference type="InterPro" id="IPR010982">
    <property type="entry name" value="Lambda_DNA-bd_dom_sf"/>
</dbReference>
<accession>A0A5B2XHV2</accession>
<evidence type="ECO:0000259" key="1">
    <source>
        <dbReference type="PROSITE" id="PS50943"/>
    </source>
</evidence>
<dbReference type="Pfam" id="PF01381">
    <property type="entry name" value="HTH_3"/>
    <property type="match status" value="1"/>
</dbReference>
<proteinExistence type="predicted"/>
<name>A0A5B2XHV2_9PSEU</name>
<dbReference type="Proteomes" id="UP000323454">
    <property type="component" value="Unassembled WGS sequence"/>
</dbReference>
<evidence type="ECO:0000313" key="2">
    <source>
        <dbReference type="EMBL" id="KAA2263398.1"/>
    </source>
</evidence>
<dbReference type="SMART" id="SM00530">
    <property type="entry name" value="HTH_XRE"/>
    <property type="match status" value="1"/>
</dbReference>
<organism evidence="2 3">
    <name type="scientific">Solihabitans fulvus</name>
    <dbReference type="NCBI Taxonomy" id="1892852"/>
    <lineage>
        <taxon>Bacteria</taxon>
        <taxon>Bacillati</taxon>
        <taxon>Actinomycetota</taxon>
        <taxon>Actinomycetes</taxon>
        <taxon>Pseudonocardiales</taxon>
        <taxon>Pseudonocardiaceae</taxon>
        <taxon>Solihabitans</taxon>
    </lineage>
</organism>
<dbReference type="SUPFAM" id="SSF47413">
    <property type="entry name" value="lambda repressor-like DNA-binding domains"/>
    <property type="match status" value="1"/>
</dbReference>
<gene>
    <name evidence="2" type="ORF">F0L68_10225</name>
</gene>
<dbReference type="InterPro" id="IPR001387">
    <property type="entry name" value="Cro/C1-type_HTH"/>
</dbReference>
<dbReference type="EMBL" id="VUOB01000017">
    <property type="protein sequence ID" value="KAA2263398.1"/>
    <property type="molecule type" value="Genomic_DNA"/>
</dbReference>
<dbReference type="OrthoDB" id="3623330at2"/>
<comment type="caution">
    <text evidence="2">The sequence shown here is derived from an EMBL/GenBank/DDBJ whole genome shotgun (WGS) entry which is preliminary data.</text>
</comment>